<sequence length="114" mass="13298">MDPPQPWWRRLLGLVFRLFTQIICGTWGISDSQCGFKGFTKKAASKVFPKTKIYGFAFDPEVLVVAKKLGYKIKEIPITWKNDPESKVKFKNMVKMGIDLLKIRWNLITKKYKI</sequence>
<dbReference type="PANTHER" id="PTHR10859">
    <property type="entry name" value="GLYCOSYL TRANSFERASE"/>
    <property type="match status" value="1"/>
</dbReference>
<evidence type="ECO:0000313" key="1">
    <source>
        <dbReference type="EMBL" id="GAI47706.1"/>
    </source>
</evidence>
<proteinExistence type="predicted"/>
<dbReference type="Gene3D" id="3.90.550.10">
    <property type="entry name" value="Spore Coat Polysaccharide Biosynthesis Protein SpsA, Chain A"/>
    <property type="match status" value="1"/>
</dbReference>
<accession>X1PYU2</accession>
<dbReference type="AlphaFoldDB" id="X1PYU2"/>
<name>X1PYU2_9ZZZZ</name>
<evidence type="ECO:0008006" key="2">
    <source>
        <dbReference type="Google" id="ProtNLM"/>
    </source>
</evidence>
<reference evidence="1" key="1">
    <citation type="journal article" date="2014" name="Front. Microbiol.">
        <title>High frequency of phylogenetically diverse reductive dehalogenase-homologous genes in deep subseafloor sedimentary metagenomes.</title>
        <authorList>
            <person name="Kawai M."/>
            <person name="Futagami T."/>
            <person name="Toyoda A."/>
            <person name="Takaki Y."/>
            <person name="Nishi S."/>
            <person name="Hori S."/>
            <person name="Arai W."/>
            <person name="Tsubouchi T."/>
            <person name="Morono Y."/>
            <person name="Uchiyama I."/>
            <person name="Ito T."/>
            <person name="Fujiyama A."/>
            <person name="Inagaki F."/>
            <person name="Takami H."/>
        </authorList>
    </citation>
    <scope>NUCLEOTIDE SEQUENCE</scope>
    <source>
        <strain evidence="1">Expedition CK06-06</strain>
    </source>
</reference>
<dbReference type="SUPFAM" id="SSF53448">
    <property type="entry name" value="Nucleotide-diphospho-sugar transferases"/>
    <property type="match status" value="1"/>
</dbReference>
<protein>
    <recommendedName>
        <fullName evidence="2">Glycosyltransferase 2-like domain-containing protein</fullName>
    </recommendedName>
</protein>
<dbReference type="EMBL" id="BARV01037096">
    <property type="protein sequence ID" value="GAI47706.1"/>
    <property type="molecule type" value="Genomic_DNA"/>
</dbReference>
<dbReference type="GO" id="GO:0006487">
    <property type="term" value="P:protein N-linked glycosylation"/>
    <property type="evidence" value="ECO:0007669"/>
    <property type="project" value="TreeGrafter"/>
</dbReference>
<comment type="caution">
    <text evidence="1">The sequence shown here is derived from an EMBL/GenBank/DDBJ whole genome shotgun (WGS) entry which is preliminary data.</text>
</comment>
<dbReference type="PANTHER" id="PTHR10859:SF91">
    <property type="entry name" value="DOLICHYL-PHOSPHATE BETA-GLUCOSYLTRANSFERASE"/>
    <property type="match status" value="1"/>
</dbReference>
<gene>
    <name evidence="1" type="ORF">S06H3_57467</name>
</gene>
<organism evidence="1">
    <name type="scientific">marine sediment metagenome</name>
    <dbReference type="NCBI Taxonomy" id="412755"/>
    <lineage>
        <taxon>unclassified sequences</taxon>
        <taxon>metagenomes</taxon>
        <taxon>ecological metagenomes</taxon>
    </lineage>
</organism>
<dbReference type="InterPro" id="IPR029044">
    <property type="entry name" value="Nucleotide-diphossugar_trans"/>
</dbReference>
<dbReference type="GO" id="GO:0005789">
    <property type="term" value="C:endoplasmic reticulum membrane"/>
    <property type="evidence" value="ECO:0007669"/>
    <property type="project" value="TreeGrafter"/>
</dbReference>